<dbReference type="eggNOG" id="COG3356">
    <property type="taxonomic scope" value="Bacteria"/>
</dbReference>
<comment type="caution">
    <text evidence="2">The sequence shown here is derived from an EMBL/GenBank/DDBJ whole genome shotgun (WGS) entry which is preliminary data.</text>
</comment>
<evidence type="ECO:0000313" key="2">
    <source>
        <dbReference type="EMBL" id="EOZ92261.1"/>
    </source>
</evidence>
<dbReference type="STRING" id="1189612.A33Q_4354"/>
<proteinExistence type="predicted"/>
<dbReference type="EMBL" id="ALWO02000052">
    <property type="protein sequence ID" value="EOZ92261.1"/>
    <property type="molecule type" value="Genomic_DNA"/>
</dbReference>
<reference evidence="2 3" key="1">
    <citation type="journal article" date="2013" name="Genome Announc.">
        <title>Draft Genome Sequence of Indibacter alkaliphilus Strain LW1T, Isolated from Lonar Lake, a Haloalkaline Lake in the Buldana District of Maharashtra, India.</title>
        <authorList>
            <person name="Singh A."/>
            <person name="Kumar Jangir P."/>
            <person name="Sharma R."/>
            <person name="Singh A."/>
            <person name="Kumar Pinnaka A."/>
            <person name="Shivaji S."/>
        </authorList>
    </citation>
    <scope>NUCLEOTIDE SEQUENCE [LARGE SCALE GENOMIC DNA]</scope>
    <source>
        <strain evidence="3">CCUG 57479 / KCTC 22604 / LW1</strain>
    </source>
</reference>
<evidence type="ECO:0000259" key="1">
    <source>
        <dbReference type="Pfam" id="PF04734"/>
    </source>
</evidence>
<accession>S2DJU4</accession>
<dbReference type="OrthoDB" id="926204at2"/>
<dbReference type="InterPro" id="IPR031329">
    <property type="entry name" value="NEUT/ALK_ceramidase_N"/>
</dbReference>
<dbReference type="Proteomes" id="UP000006073">
    <property type="component" value="Unassembled WGS sequence"/>
</dbReference>
<organism evidence="2 3">
    <name type="scientific">Indibacter alkaliphilus (strain CCUG 57479 / KCTC 22604 / LW1)</name>
    <dbReference type="NCBI Taxonomy" id="1189612"/>
    <lineage>
        <taxon>Bacteria</taxon>
        <taxon>Pseudomonadati</taxon>
        <taxon>Bacteroidota</taxon>
        <taxon>Cytophagia</taxon>
        <taxon>Cytophagales</taxon>
        <taxon>Cyclobacteriaceae</taxon>
    </lineage>
</organism>
<feature type="domain" description="Neutral/alkaline non-lysosomal ceramidase N-terminal" evidence="1">
    <location>
        <begin position="77"/>
        <end position="210"/>
    </location>
</feature>
<dbReference type="AlphaFoldDB" id="S2DJU4"/>
<dbReference type="RefSeq" id="WP_009032910.1">
    <property type="nucleotide sequence ID" value="NZ_ALWO02000052.1"/>
</dbReference>
<dbReference type="Pfam" id="PF04734">
    <property type="entry name" value="Ceramidase_alk"/>
    <property type="match status" value="1"/>
</dbReference>
<gene>
    <name evidence="2" type="ORF">A33Q_4354</name>
</gene>
<sequence length="448" mass="51129">MQKTKLQKFFRAIAWILGVLLFLVLALFTRVDRTDFREMEYYSKTLHILDTLSLSSSQGENWLTGWSKVNSTPESPVNLVGYKPRGKYDFVQDSTFIRTLTISNGHNTVVFLNYELMIIHPVLYNRIKEAIKRNYPQIDFVYFTATHTHSGMGGYMPGLAGSLAFGGYDEDIMQLLEKRSLLGIRESLSSLDTTTLFYQVANTQNLVGNRLKVDDPVDPFIRKLILEKKNGEKGIFLSYAAHSTIHDSKFKGLSGDYPHYLMDKLEQGDYDFSMFAAGTVGSHRPLAGGKTIEHVKTYADSLYLQMGKGIKVSDKINEHQISFTNFPLHLRKPHYRIAKNVRLRPYIFNSLFGETNAHFDVILLGDLLLISSSGEISGVFMQAWEKYAQEQGLYLIISCFNGGYIGYITPDEYYDGPYYEARDMNWFGPYNGAYFDEIVRKIIDKASN</sequence>
<name>S2DJU4_INDAL</name>
<evidence type="ECO:0000313" key="3">
    <source>
        <dbReference type="Proteomes" id="UP000006073"/>
    </source>
</evidence>
<protein>
    <recommendedName>
        <fullName evidence="1">Neutral/alkaline non-lysosomal ceramidase N-terminal domain-containing protein</fullName>
    </recommendedName>
</protein>
<keyword evidence="3" id="KW-1185">Reference proteome</keyword>